<name>A0ABV0AIC2_9ACTN</name>
<protein>
    <submittedName>
        <fullName evidence="3">YciI family protein</fullName>
    </submittedName>
</protein>
<gene>
    <name evidence="3" type="ORF">AAH991_04330</name>
</gene>
<evidence type="ECO:0000256" key="1">
    <source>
        <dbReference type="ARBA" id="ARBA00007689"/>
    </source>
</evidence>
<dbReference type="PANTHER" id="PTHR35174">
    <property type="entry name" value="BLL7171 PROTEIN-RELATED"/>
    <property type="match status" value="1"/>
</dbReference>
<evidence type="ECO:0000313" key="3">
    <source>
        <dbReference type="EMBL" id="MEN3534321.1"/>
    </source>
</evidence>
<dbReference type="Pfam" id="PF03795">
    <property type="entry name" value="YCII"/>
    <property type="match status" value="1"/>
</dbReference>
<sequence>MKYMLLMQFGPQSDIAPIDTWSPEDVKAHIEFMGDVNRGLVEAGEFVDAQGLAMPDQARIVRAGEGGVPVVTDGPFPETKEFLVGYWIIDCEGPERAYELAGHISAAPGPNGEPLNMPIEVRQVMAAPPQEL</sequence>
<comment type="similarity">
    <text evidence="1">Belongs to the YciI family.</text>
</comment>
<dbReference type="SUPFAM" id="SSF54909">
    <property type="entry name" value="Dimeric alpha+beta barrel"/>
    <property type="match status" value="1"/>
</dbReference>
<dbReference type="Proteomes" id="UP001447516">
    <property type="component" value="Unassembled WGS sequence"/>
</dbReference>
<dbReference type="PANTHER" id="PTHR35174:SF3">
    <property type="entry name" value="BLL7171 PROTEIN"/>
    <property type="match status" value="1"/>
</dbReference>
<evidence type="ECO:0000313" key="4">
    <source>
        <dbReference type="Proteomes" id="UP001447516"/>
    </source>
</evidence>
<proteinExistence type="inferred from homology"/>
<dbReference type="RefSeq" id="WP_346224411.1">
    <property type="nucleotide sequence ID" value="NZ_JBDJAW010000002.1"/>
</dbReference>
<dbReference type="InterPro" id="IPR011008">
    <property type="entry name" value="Dimeric_a/b-barrel"/>
</dbReference>
<dbReference type="EMBL" id="JBDJAW010000002">
    <property type="protein sequence ID" value="MEN3534321.1"/>
    <property type="molecule type" value="Genomic_DNA"/>
</dbReference>
<dbReference type="Gene3D" id="3.30.70.1060">
    <property type="entry name" value="Dimeric alpha+beta barrel"/>
    <property type="match status" value="1"/>
</dbReference>
<comment type="caution">
    <text evidence="3">The sequence shown here is derived from an EMBL/GenBank/DDBJ whole genome shotgun (WGS) entry which is preliminary data.</text>
</comment>
<feature type="domain" description="YCII-related" evidence="2">
    <location>
        <begin position="1"/>
        <end position="103"/>
    </location>
</feature>
<keyword evidence="4" id="KW-1185">Reference proteome</keyword>
<dbReference type="InterPro" id="IPR005545">
    <property type="entry name" value="YCII"/>
</dbReference>
<organism evidence="3 4">
    <name type="scientific">Microbispora maris</name>
    <dbReference type="NCBI Taxonomy" id="3144104"/>
    <lineage>
        <taxon>Bacteria</taxon>
        <taxon>Bacillati</taxon>
        <taxon>Actinomycetota</taxon>
        <taxon>Actinomycetes</taxon>
        <taxon>Streptosporangiales</taxon>
        <taxon>Streptosporangiaceae</taxon>
        <taxon>Microbispora</taxon>
    </lineage>
</organism>
<reference evidence="3 4" key="1">
    <citation type="submission" date="2024-05" db="EMBL/GenBank/DDBJ databases">
        <title>Microbispora sp.ZYX-F-249.</title>
        <authorList>
            <person name="Xie H."/>
        </authorList>
    </citation>
    <scope>NUCLEOTIDE SEQUENCE [LARGE SCALE GENOMIC DNA]</scope>
    <source>
        <strain evidence="3 4">ZYX-F-249</strain>
    </source>
</reference>
<accession>A0ABV0AIC2</accession>
<evidence type="ECO:0000259" key="2">
    <source>
        <dbReference type="Pfam" id="PF03795"/>
    </source>
</evidence>